<dbReference type="WBParaSite" id="mrna-Wban_09573">
    <property type="protein sequence ID" value="mrna-Wban_09573"/>
    <property type="gene ID" value="Wban_09573"/>
</dbReference>
<dbReference type="Proteomes" id="UP000093561">
    <property type="component" value="Unassembled WGS sequence"/>
</dbReference>
<proteinExistence type="predicted"/>
<name>A0AAF5Q4A8_WUCBA</name>
<reference evidence="1" key="2">
    <citation type="journal article" date="2016" name="Mol. Ecol.">
        <title>Population genomics of the filarial nematode parasite Wuchereria bancrofti from mosquitoes.</title>
        <authorList>
            <person name="Small S.T."/>
            <person name="Reimer L.J."/>
            <person name="Tisch D.J."/>
            <person name="King C.L."/>
            <person name="Christensen B.M."/>
            <person name="Siba P.M."/>
            <person name="Kazura J.W."/>
            <person name="Serre D."/>
            <person name="Zimmerman P.A."/>
        </authorList>
    </citation>
    <scope>NUCLEOTIDE SEQUENCE</scope>
    <source>
        <strain evidence="1">pt0022</strain>
    </source>
</reference>
<protein>
    <submittedName>
        <fullName evidence="2">Uncharacterized protein</fullName>
    </submittedName>
</protein>
<dbReference type="AlphaFoldDB" id="A0AAF5Q4A8"/>
<accession>A0AAF5Q4A8</accession>
<evidence type="ECO:0000313" key="2">
    <source>
        <dbReference type="WBParaSite" id="mrna-Wban_09573"/>
    </source>
</evidence>
<reference evidence="1" key="1">
    <citation type="submission" date="2015-03" db="EMBL/GenBank/DDBJ databases">
        <title>Wuchereria bancrofti Genome Sequencing Papua New Guinea Strain.</title>
        <authorList>
            <person name="Small S.T."/>
            <person name="Serre D."/>
            <person name="Zimmerman P.A."/>
        </authorList>
    </citation>
    <scope>NUCLEOTIDE SEQUENCE [LARGE SCALE GENOMIC DNA]</scope>
    <source>
        <strain evidence="1">pt0022</strain>
    </source>
</reference>
<sequence length="137" mass="16195">MIAMLMIRDPEEFEKERIPAGIVGQNLEKSRSVWVEQGLLLGKIYKLANNIFKYFVLKMCHFILIIVEKKANKLKYDLSNFSTFIIVYQTFGKTRPQWHQEYAALDYGAPYLQFMESHKHDKFAGSNMQMKLINYFN</sequence>
<reference evidence="2" key="3">
    <citation type="submission" date="2024-02" db="UniProtKB">
        <authorList>
            <consortium name="WormBaseParasite"/>
        </authorList>
    </citation>
    <scope>IDENTIFICATION</scope>
    <source>
        <strain evidence="2">pt0022</strain>
    </source>
</reference>
<organism evidence="1 2">
    <name type="scientific">Wuchereria bancrofti</name>
    <dbReference type="NCBI Taxonomy" id="6293"/>
    <lineage>
        <taxon>Eukaryota</taxon>
        <taxon>Metazoa</taxon>
        <taxon>Ecdysozoa</taxon>
        <taxon>Nematoda</taxon>
        <taxon>Chromadorea</taxon>
        <taxon>Rhabditida</taxon>
        <taxon>Spirurina</taxon>
        <taxon>Spiruromorpha</taxon>
        <taxon>Filarioidea</taxon>
        <taxon>Onchocercidae</taxon>
        <taxon>Wuchereria</taxon>
    </lineage>
</organism>
<evidence type="ECO:0000313" key="1">
    <source>
        <dbReference type="Proteomes" id="UP000093561"/>
    </source>
</evidence>